<dbReference type="InterPro" id="IPR000160">
    <property type="entry name" value="GGDEF_dom"/>
</dbReference>
<evidence type="ECO:0000259" key="1">
    <source>
        <dbReference type="PROSITE" id="PS50883"/>
    </source>
</evidence>
<dbReference type="PROSITE" id="PS50887">
    <property type="entry name" value="GGDEF"/>
    <property type="match status" value="1"/>
</dbReference>
<dbReference type="InterPro" id="IPR013656">
    <property type="entry name" value="PAS_4"/>
</dbReference>
<accession>A0A916X3G8</accession>
<evidence type="ECO:0000313" key="3">
    <source>
        <dbReference type="EMBL" id="GGB58416.1"/>
    </source>
</evidence>
<name>A0A916X3G8_9HYPH</name>
<feature type="domain" description="EAL" evidence="1">
    <location>
        <begin position="461"/>
        <end position="712"/>
    </location>
</feature>
<comment type="caution">
    <text evidence="3">The sequence shown here is derived from an EMBL/GenBank/DDBJ whole genome shotgun (WGS) entry which is preliminary data.</text>
</comment>
<evidence type="ECO:0008006" key="5">
    <source>
        <dbReference type="Google" id="ProtNLM"/>
    </source>
</evidence>
<sequence>MKTPGHGGGKNAPPFACSPEIDVSQLAELFETWPHAVYALDRSGQYVFQNAADLAAFGNLEDKVAGDVSADAATQEQWTEMHNRALHGETITYSVTRPTSEGPGRDAEVTLAPWRQGEKIIGIFGMTIDRSHERKFDRERQAAAETVRQTHARLQRLADNVPGGIFEFQIDPEGNMCFSYASSGLGPLLGTTTQALLEDPESGFVNDHPDDAHLVQEAIAYSFRTLEPVKMAHRIIHPELGLRWHRVHATPERKPDGRVVWYGCIFDITEEMLRAEELEAARKRMETLSLIDPLTGIANRRACDRVISDLCADPAKRSKTCTIIRIDLDHFKAVNDTLGHAAGDAVLCRVGECLREAIGPDDFTARLGGDEFVIILGPGKTTRDAEAIVQKLRGLMAVPLMHHGRYCRFDASFGIASSDILPDDPMNLLGSADAALLQAKAQGRGRLAVFTTDLHNAMVYRKQREAEIGTALERDEFIPFFQPQIDAVSGSVAGFEVLARWKHPSGDHVLPIEFIPAAEQIQVVQDIDRIMFEKALRVVNRLQAEGIVIPKLSFNVSTSWANDPEIIRVVKKMRTGGTQVAFELLESIVLEEETATFARHIDLLKQSGVSIEVDDFGSGRASIIGVLKVAPDTLKIDRRLVTPMFDSPTSCNLVRAIIDIGRTLGIDITAEGVETMHHAIALRDMGCKTLQGIAFSTPIPADDLASYLTTFRPVFSGVKPARSGP</sequence>
<dbReference type="CDD" id="cd00130">
    <property type="entry name" value="PAS"/>
    <property type="match status" value="1"/>
</dbReference>
<dbReference type="InterPro" id="IPR001633">
    <property type="entry name" value="EAL_dom"/>
</dbReference>
<dbReference type="PANTHER" id="PTHR44757:SF2">
    <property type="entry name" value="BIOFILM ARCHITECTURE MAINTENANCE PROTEIN MBAA"/>
    <property type="match status" value="1"/>
</dbReference>
<dbReference type="SMART" id="SM00052">
    <property type="entry name" value="EAL"/>
    <property type="match status" value="1"/>
</dbReference>
<protein>
    <recommendedName>
        <fullName evidence="5">PAS domain S-box-containing protein/diguanylate cyclase (GGDEF)-like protein</fullName>
    </recommendedName>
</protein>
<proteinExistence type="predicted"/>
<organism evidence="3 4">
    <name type="scientific">Roseibium aquae</name>
    <dbReference type="NCBI Taxonomy" id="1323746"/>
    <lineage>
        <taxon>Bacteria</taxon>
        <taxon>Pseudomonadati</taxon>
        <taxon>Pseudomonadota</taxon>
        <taxon>Alphaproteobacteria</taxon>
        <taxon>Hyphomicrobiales</taxon>
        <taxon>Stappiaceae</taxon>
        <taxon>Roseibium</taxon>
    </lineage>
</organism>
<reference evidence="3" key="1">
    <citation type="journal article" date="2014" name="Int. J. Syst. Evol. Microbiol.">
        <title>Complete genome sequence of Corynebacterium casei LMG S-19264T (=DSM 44701T), isolated from a smear-ripened cheese.</title>
        <authorList>
            <consortium name="US DOE Joint Genome Institute (JGI-PGF)"/>
            <person name="Walter F."/>
            <person name="Albersmeier A."/>
            <person name="Kalinowski J."/>
            <person name="Ruckert C."/>
        </authorList>
    </citation>
    <scope>NUCLEOTIDE SEQUENCE</scope>
    <source>
        <strain evidence="3">CGMCC 1.12426</strain>
    </source>
</reference>
<dbReference type="OrthoDB" id="9814202at2"/>
<dbReference type="Pfam" id="PF00563">
    <property type="entry name" value="EAL"/>
    <property type="match status" value="1"/>
</dbReference>
<dbReference type="CDD" id="cd01949">
    <property type="entry name" value="GGDEF"/>
    <property type="match status" value="1"/>
</dbReference>
<keyword evidence="4" id="KW-1185">Reference proteome</keyword>
<dbReference type="InterPro" id="IPR052155">
    <property type="entry name" value="Biofilm_reg_signaling"/>
</dbReference>
<dbReference type="InterPro" id="IPR035919">
    <property type="entry name" value="EAL_sf"/>
</dbReference>
<dbReference type="InterPro" id="IPR029787">
    <property type="entry name" value="Nucleotide_cyclase"/>
</dbReference>
<dbReference type="Gene3D" id="3.30.70.270">
    <property type="match status" value="1"/>
</dbReference>
<dbReference type="InterPro" id="IPR013655">
    <property type="entry name" value="PAS_fold_3"/>
</dbReference>
<gene>
    <name evidence="3" type="ORF">GCM10011316_33100</name>
</gene>
<evidence type="ECO:0000313" key="4">
    <source>
        <dbReference type="Proteomes" id="UP000605148"/>
    </source>
</evidence>
<dbReference type="Gene3D" id="3.30.450.20">
    <property type="entry name" value="PAS domain"/>
    <property type="match status" value="2"/>
</dbReference>
<dbReference type="SMART" id="SM00267">
    <property type="entry name" value="GGDEF"/>
    <property type="match status" value="1"/>
</dbReference>
<dbReference type="SUPFAM" id="SSF141868">
    <property type="entry name" value="EAL domain-like"/>
    <property type="match status" value="1"/>
</dbReference>
<dbReference type="NCBIfam" id="TIGR00254">
    <property type="entry name" value="GGDEF"/>
    <property type="match status" value="1"/>
</dbReference>
<dbReference type="EMBL" id="BMFA01000011">
    <property type="protein sequence ID" value="GGB58416.1"/>
    <property type="molecule type" value="Genomic_DNA"/>
</dbReference>
<evidence type="ECO:0000259" key="2">
    <source>
        <dbReference type="PROSITE" id="PS50887"/>
    </source>
</evidence>
<dbReference type="InterPro" id="IPR035965">
    <property type="entry name" value="PAS-like_dom_sf"/>
</dbReference>
<dbReference type="CDD" id="cd01948">
    <property type="entry name" value="EAL"/>
    <property type="match status" value="1"/>
</dbReference>
<dbReference type="SUPFAM" id="SSF55785">
    <property type="entry name" value="PYP-like sensor domain (PAS domain)"/>
    <property type="match status" value="2"/>
</dbReference>
<dbReference type="Gene3D" id="3.20.20.450">
    <property type="entry name" value="EAL domain"/>
    <property type="match status" value="1"/>
</dbReference>
<dbReference type="SUPFAM" id="SSF55073">
    <property type="entry name" value="Nucleotide cyclase"/>
    <property type="match status" value="1"/>
</dbReference>
<dbReference type="InterPro" id="IPR000014">
    <property type="entry name" value="PAS"/>
</dbReference>
<dbReference type="AlphaFoldDB" id="A0A916X3G8"/>
<dbReference type="PROSITE" id="PS50883">
    <property type="entry name" value="EAL"/>
    <property type="match status" value="1"/>
</dbReference>
<dbReference type="Pfam" id="PF08448">
    <property type="entry name" value="PAS_4"/>
    <property type="match status" value="1"/>
</dbReference>
<reference evidence="3" key="2">
    <citation type="submission" date="2020-09" db="EMBL/GenBank/DDBJ databases">
        <authorList>
            <person name="Sun Q."/>
            <person name="Zhou Y."/>
        </authorList>
    </citation>
    <scope>NUCLEOTIDE SEQUENCE</scope>
    <source>
        <strain evidence="3">CGMCC 1.12426</strain>
    </source>
</reference>
<dbReference type="Proteomes" id="UP000605148">
    <property type="component" value="Unassembled WGS sequence"/>
</dbReference>
<dbReference type="Pfam" id="PF08447">
    <property type="entry name" value="PAS_3"/>
    <property type="match status" value="1"/>
</dbReference>
<dbReference type="RefSeq" id="WP_150496808.1">
    <property type="nucleotide sequence ID" value="NZ_BMFA01000011.1"/>
</dbReference>
<dbReference type="Pfam" id="PF00990">
    <property type="entry name" value="GGDEF"/>
    <property type="match status" value="1"/>
</dbReference>
<feature type="domain" description="GGDEF" evidence="2">
    <location>
        <begin position="319"/>
        <end position="452"/>
    </location>
</feature>
<dbReference type="InterPro" id="IPR043128">
    <property type="entry name" value="Rev_trsase/Diguanyl_cyclase"/>
</dbReference>
<dbReference type="PANTHER" id="PTHR44757">
    <property type="entry name" value="DIGUANYLATE CYCLASE DGCP"/>
    <property type="match status" value="1"/>
</dbReference>